<dbReference type="InterPro" id="IPR011249">
    <property type="entry name" value="Metalloenz_LuxS/M16"/>
</dbReference>
<protein>
    <recommendedName>
        <fullName evidence="3">Peptidase M16 C-terminal domain-containing protein</fullName>
    </recommendedName>
</protein>
<comment type="caution">
    <text evidence="1">The sequence shown here is derived from an EMBL/GenBank/DDBJ whole genome shotgun (WGS) entry which is preliminary data.</text>
</comment>
<accession>A0A1B7X188</accession>
<dbReference type="Proteomes" id="UP000092093">
    <property type="component" value="Unassembled WGS sequence"/>
</dbReference>
<name>A0A1B7X188_APHFL</name>
<sequence>MQTSPEDTRKAISSTRNLLKQVHQQGVTAREVETAKRNLISNYNISLANPEQLSQKMVMNEVYGLNQIELQSFISKIEQVNLSQVNQAARELLHADKIVVVTAGPPILIHRNIKEAL</sequence>
<gene>
    <name evidence="1" type="ORF">AN484_14065</name>
</gene>
<dbReference type="PATRIC" id="fig|1710896.3.peg.1991"/>
<dbReference type="AlphaFoldDB" id="A0A1B7X188"/>
<reference evidence="1 2" key="1">
    <citation type="submission" date="2015-09" db="EMBL/GenBank/DDBJ databases">
        <title>Aphanizomenon flos-aquae WA102.</title>
        <authorList>
            <person name="Driscoll C."/>
        </authorList>
    </citation>
    <scope>NUCLEOTIDE SEQUENCE [LARGE SCALE GENOMIC DNA]</scope>
    <source>
        <strain evidence="1">WA102</strain>
    </source>
</reference>
<proteinExistence type="predicted"/>
<dbReference type="Gene3D" id="3.30.830.10">
    <property type="entry name" value="Metalloenzyme, LuxS/M16 peptidase-like"/>
    <property type="match status" value="1"/>
</dbReference>
<evidence type="ECO:0008006" key="3">
    <source>
        <dbReference type="Google" id="ProtNLM"/>
    </source>
</evidence>
<dbReference type="EMBL" id="LJOW01000068">
    <property type="protein sequence ID" value="OBQ43145.1"/>
    <property type="molecule type" value="Genomic_DNA"/>
</dbReference>
<evidence type="ECO:0000313" key="1">
    <source>
        <dbReference type="EMBL" id="OBQ43145.1"/>
    </source>
</evidence>
<dbReference type="SUPFAM" id="SSF63411">
    <property type="entry name" value="LuxS/MPP-like metallohydrolase"/>
    <property type="match status" value="1"/>
</dbReference>
<evidence type="ECO:0000313" key="2">
    <source>
        <dbReference type="Proteomes" id="UP000092093"/>
    </source>
</evidence>
<dbReference type="GO" id="GO:0046872">
    <property type="term" value="F:metal ion binding"/>
    <property type="evidence" value="ECO:0007669"/>
    <property type="project" value="InterPro"/>
</dbReference>
<organism evidence="1 2">
    <name type="scientific">Aphanizomenon flos-aquae WA102</name>
    <dbReference type="NCBI Taxonomy" id="1710896"/>
    <lineage>
        <taxon>Bacteria</taxon>
        <taxon>Bacillati</taxon>
        <taxon>Cyanobacteriota</taxon>
        <taxon>Cyanophyceae</taxon>
        <taxon>Nostocales</taxon>
        <taxon>Aphanizomenonaceae</taxon>
        <taxon>Aphanizomenon</taxon>
    </lineage>
</organism>